<dbReference type="EMBL" id="JAGMUU010000007">
    <property type="protein sequence ID" value="KAH7149052.1"/>
    <property type="molecule type" value="Genomic_DNA"/>
</dbReference>
<keyword evidence="2" id="KW-1185">Reference proteome</keyword>
<proteinExistence type="predicted"/>
<evidence type="ECO:0000313" key="2">
    <source>
        <dbReference type="Proteomes" id="UP000717696"/>
    </source>
</evidence>
<name>A0A9P9EYW3_9HYPO</name>
<gene>
    <name evidence="1" type="ORF">B0J13DRAFT_296092</name>
</gene>
<organism evidence="1 2">
    <name type="scientific">Dactylonectria estremocensis</name>
    <dbReference type="NCBI Taxonomy" id="1079267"/>
    <lineage>
        <taxon>Eukaryota</taxon>
        <taxon>Fungi</taxon>
        <taxon>Dikarya</taxon>
        <taxon>Ascomycota</taxon>
        <taxon>Pezizomycotina</taxon>
        <taxon>Sordariomycetes</taxon>
        <taxon>Hypocreomycetidae</taxon>
        <taxon>Hypocreales</taxon>
        <taxon>Nectriaceae</taxon>
        <taxon>Dactylonectria</taxon>
    </lineage>
</organism>
<evidence type="ECO:0000313" key="1">
    <source>
        <dbReference type="EMBL" id="KAH7149052.1"/>
    </source>
</evidence>
<sequence length="203" mass="21748">MAAHSPDAPLCCLMPNHPLTGQTENDWYFVAPLSEVTPAESKEAPPTRLGSAGLMSVGYRRSLAATSIAAVGSRLGCDWEPAIGIFYEALREAPRAWLNPSTASQRPLVLADAMLTSRREHWLSEVQVVRCGAVSGSVGEVQHRISAPPCLPGLSSRWFAQAPDNRTDRCLPDPAARPRLGLPNPTAASLLLRTTSSVDIRAA</sequence>
<reference evidence="1" key="1">
    <citation type="journal article" date="2021" name="Nat. Commun.">
        <title>Genetic determinants of endophytism in the Arabidopsis root mycobiome.</title>
        <authorList>
            <person name="Mesny F."/>
            <person name="Miyauchi S."/>
            <person name="Thiergart T."/>
            <person name="Pickel B."/>
            <person name="Atanasova L."/>
            <person name="Karlsson M."/>
            <person name="Huettel B."/>
            <person name="Barry K.W."/>
            <person name="Haridas S."/>
            <person name="Chen C."/>
            <person name="Bauer D."/>
            <person name="Andreopoulos W."/>
            <person name="Pangilinan J."/>
            <person name="LaButti K."/>
            <person name="Riley R."/>
            <person name="Lipzen A."/>
            <person name="Clum A."/>
            <person name="Drula E."/>
            <person name="Henrissat B."/>
            <person name="Kohler A."/>
            <person name="Grigoriev I.V."/>
            <person name="Martin F.M."/>
            <person name="Hacquard S."/>
        </authorList>
    </citation>
    <scope>NUCLEOTIDE SEQUENCE</scope>
    <source>
        <strain evidence="1">MPI-CAGE-AT-0021</strain>
    </source>
</reference>
<dbReference type="AlphaFoldDB" id="A0A9P9EYW3"/>
<protein>
    <submittedName>
        <fullName evidence="1">Uncharacterized protein</fullName>
    </submittedName>
</protein>
<accession>A0A9P9EYW3</accession>
<dbReference type="Proteomes" id="UP000717696">
    <property type="component" value="Unassembled WGS sequence"/>
</dbReference>
<comment type="caution">
    <text evidence="1">The sequence shown here is derived from an EMBL/GenBank/DDBJ whole genome shotgun (WGS) entry which is preliminary data.</text>
</comment>